<dbReference type="Gene3D" id="3.50.50.60">
    <property type="entry name" value="FAD/NAD(P)-binding domain"/>
    <property type="match status" value="1"/>
</dbReference>
<feature type="non-terminal residue" evidence="2">
    <location>
        <position position="1"/>
    </location>
</feature>
<reference evidence="2" key="1">
    <citation type="submission" date="2018-05" db="EMBL/GenBank/DDBJ databases">
        <authorList>
            <person name="Lanie J.A."/>
            <person name="Ng W.-L."/>
            <person name="Kazmierczak K.M."/>
            <person name="Andrzejewski T.M."/>
            <person name="Davidsen T.M."/>
            <person name="Wayne K.J."/>
            <person name="Tettelin H."/>
            <person name="Glass J.I."/>
            <person name="Rusch D."/>
            <person name="Podicherti R."/>
            <person name="Tsui H.-C.T."/>
            <person name="Winkler M.E."/>
        </authorList>
    </citation>
    <scope>NUCLEOTIDE SEQUENCE</scope>
</reference>
<evidence type="ECO:0000313" key="2">
    <source>
        <dbReference type="EMBL" id="SVC66136.1"/>
    </source>
</evidence>
<organism evidence="2">
    <name type="scientific">marine metagenome</name>
    <dbReference type="NCBI Taxonomy" id="408172"/>
    <lineage>
        <taxon>unclassified sequences</taxon>
        <taxon>metagenomes</taxon>
        <taxon>ecological metagenomes</taxon>
    </lineage>
</organism>
<protein>
    <recommendedName>
        <fullName evidence="1">FAD dependent oxidoreductase domain-containing protein</fullName>
    </recommendedName>
</protein>
<accession>A0A382NYJ2</accession>
<dbReference type="Gene3D" id="3.30.9.10">
    <property type="entry name" value="D-Amino Acid Oxidase, subunit A, domain 2"/>
    <property type="match status" value="1"/>
</dbReference>
<feature type="domain" description="FAD dependent oxidoreductase" evidence="1">
    <location>
        <begin position="4"/>
        <end position="170"/>
    </location>
</feature>
<dbReference type="Pfam" id="PF01266">
    <property type="entry name" value="DAO"/>
    <property type="match status" value="1"/>
</dbReference>
<name>A0A382NYJ2_9ZZZZ</name>
<dbReference type="InterPro" id="IPR006076">
    <property type="entry name" value="FAD-dep_OxRdtase"/>
</dbReference>
<gene>
    <name evidence="2" type="ORF">METZ01_LOCUS318990</name>
</gene>
<dbReference type="AlphaFoldDB" id="A0A382NYJ2"/>
<dbReference type="EMBL" id="UINC01103617">
    <property type="protein sequence ID" value="SVC66136.1"/>
    <property type="molecule type" value="Genomic_DNA"/>
</dbReference>
<dbReference type="InterPro" id="IPR036188">
    <property type="entry name" value="FAD/NAD-bd_sf"/>
</dbReference>
<dbReference type="SUPFAM" id="SSF51905">
    <property type="entry name" value="FAD/NAD(P)-binding domain"/>
    <property type="match status" value="1"/>
</dbReference>
<evidence type="ECO:0000259" key="1">
    <source>
        <dbReference type="Pfam" id="PF01266"/>
    </source>
</evidence>
<proteinExistence type="predicted"/>
<sequence>GEEGYVVRADRGTMRARSVVNATEAYTALLHRQYRDILWPGQTQAAFGLGGPEGVRAGIGLSGGLGFFGRHKGPDGDGVIFGSDATRVPHRQAGSNRPSRFITKVLVGELYRYFGDGDVAVTHEWSGTPGFTVDEYPVVGRLDGKRQYIIGGMCGSGTAVSFNGARHVVQQILELDGSDDYPEAYFAPTRLLDPANHPWPKLTKGETPMAQT</sequence>